<keyword evidence="1" id="KW-0378">Hydrolase</keyword>
<dbReference type="AlphaFoldDB" id="A0A4Y8WWD2"/>
<dbReference type="OrthoDB" id="525039at2"/>
<dbReference type="SUPFAM" id="SSF63817">
    <property type="entry name" value="Sortase"/>
    <property type="match status" value="1"/>
</dbReference>
<dbReference type="Pfam" id="PF04203">
    <property type="entry name" value="Sortase"/>
    <property type="match status" value="1"/>
</dbReference>
<dbReference type="InterPro" id="IPR023365">
    <property type="entry name" value="Sortase_dom-sf"/>
</dbReference>
<evidence type="ECO:0000313" key="4">
    <source>
        <dbReference type="EMBL" id="MBB4883584.1"/>
    </source>
</evidence>
<gene>
    <name evidence="4" type="ORF">BJ976_001935</name>
</gene>
<evidence type="ECO:0000313" key="5">
    <source>
        <dbReference type="Proteomes" id="UP000560081"/>
    </source>
</evidence>
<dbReference type="Gene3D" id="2.40.260.10">
    <property type="entry name" value="Sortase"/>
    <property type="match status" value="1"/>
</dbReference>
<organism evidence="4 5">
    <name type="scientific">Micrococcus flavus</name>
    <dbReference type="NCBI Taxonomy" id="384602"/>
    <lineage>
        <taxon>Bacteria</taxon>
        <taxon>Bacillati</taxon>
        <taxon>Actinomycetota</taxon>
        <taxon>Actinomycetes</taxon>
        <taxon>Micrococcales</taxon>
        <taxon>Micrococcaceae</taxon>
        <taxon>Micrococcus</taxon>
    </lineage>
</organism>
<name>A0A4Y8WWD2_9MICC</name>
<dbReference type="GO" id="GO:0016787">
    <property type="term" value="F:hydrolase activity"/>
    <property type="evidence" value="ECO:0007669"/>
    <property type="project" value="UniProtKB-KW"/>
</dbReference>
<feature type="compositionally biased region" description="Low complexity" evidence="2">
    <location>
        <begin position="86"/>
        <end position="101"/>
    </location>
</feature>
<proteinExistence type="predicted"/>
<feature type="region of interest" description="Disordered" evidence="2">
    <location>
        <begin position="38"/>
        <end position="101"/>
    </location>
</feature>
<feature type="chain" id="PRO_5043758649" evidence="3">
    <location>
        <begin position="38"/>
        <end position="250"/>
    </location>
</feature>
<dbReference type="InterPro" id="IPR005754">
    <property type="entry name" value="Sortase"/>
</dbReference>
<dbReference type="CDD" id="cd05829">
    <property type="entry name" value="Sortase_F"/>
    <property type="match status" value="1"/>
</dbReference>
<accession>A0A4Y8WWD2</accession>
<dbReference type="Proteomes" id="UP000560081">
    <property type="component" value="Unassembled WGS sequence"/>
</dbReference>
<protein>
    <submittedName>
        <fullName evidence="4">Uncharacterized protein</fullName>
    </submittedName>
</protein>
<sequence length="250" mass="25273">MPDVHAQSGRRRRRTGLVPTLVAAAAVLLASSGCAPADGIAVGAGAPGTAEPLSSVAGRPDASTSASVAPPQDPPSVTASAGSSRTPVPVRPATDAPPTRTAAPVRLVYPAIGTDMEVVPTGVLADGGMELPDDPDVAGWYRHGPAPGDAAGSAVIASHSGSPRNPVGRLYALRESEVGDELTVVDAEGVERRHVVTSVAAFGKAGLDFTPHFRRTGDPVLTLITCGGEWDEATGHYTDNIVVTATPVAD</sequence>
<evidence type="ECO:0000256" key="3">
    <source>
        <dbReference type="SAM" id="SignalP"/>
    </source>
</evidence>
<keyword evidence="5" id="KW-1185">Reference proteome</keyword>
<dbReference type="InterPro" id="IPR042001">
    <property type="entry name" value="Sortase_F"/>
</dbReference>
<dbReference type="RefSeq" id="WP_135030720.1">
    <property type="nucleotide sequence ID" value="NZ_BMLA01000014.1"/>
</dbReference>
<dbReference type="EMBL" id="JACHMC010000001">
    <property type="protein sequence ID" value="MBB4883584.1"/>
    <property type="molecule type" value="Genomic_DNA"/>
</dbReference>
<reference evidence="4 5" key="1">
    <citation type="submission" date="2020-08" db="EMBL/GenBank/DDBJ databases">
        <title>Sequencing the genomes of 1000 actinobacteria strains.</title>
        <authorList>
            <person name="Klenk H.-P."/>
        </authorList>
    </citation>
    <scope>NUCLEOTIDE SEQUENCE [LARGE SCALE GENOMIC DNA]</scope>
    <source>
        <strain evidence="4 5">DSM 19079</strain>
    </source>
</reference>
<evidence type="ECO:0000256" key="2">
    <source>
        <dbReference type="SAM" id="MobiDB-lite"/>
    </source>
</evidence>
<feature type="compositionally biased region" description="Polar residues" evidence="2">
    <location>
        <begin position="75"/>
        <end position="85"/>
    </location>
</feature>
<evidence type="ECO:0000256" key="1">
    <source>
        <dbReference type="ARBA" id="ARBA00022801"/>
    </source>
</evidence>
<feature type="signal peptide" evidence="3">
    <location>
        <begin position="1"/>
        <end position="37"/>
    </location>
</feature>
<comment type="caution">
    <text evidence="4">The sequence shown here is derived from an EMBL/GenBank/DDBJ whole genome shotgun (WGS) entry which is preliminary data.</text>
</comment>
<keyword evidence="3" id="KW-0732">Signal</keyword>